<feature type="transmembrane region" description="Helical" evidence="11">
    <location>
        <begin position="131"/>
        <end position="153"/>
    </location>
</feature>
<dbReference type="Proteomes" id="UP000515152">
    <property type="component" value="Chromosome 9"/>
</dbReference>
<evidence type="ECO:0000256" key="5">
    <source>
        <dbReference type="ARBA" id="ARBA00023040"/>
    </source>
</evidence>
<protein>
    <submittedName>
        <fullName evidence="14 15">Probable G-protein coupled receptor 171</fullName>
    </submittedName>
</protein>
<evidence type="ECO:0000256" key="11">
    <source>
        <dbReference type="SAM" id="Phobius"/>
    </source>
</evidence>
<comment type="subcellular location">
    <subcellularLocation>
        <location evidence="1">Cell membrane</location>
        <topology evidence="1">Multi-pass membrane protein</topology>
    </subcellularLocation>
</comment>
<evidence type="ECO:0000313" key="14">
    <source>
        <dbReference type="RefSeq" id="XP_012686364.1"/>
    </source>
</evidence>
<dbReference type="RefSeq" id="XP_012686364.1">
    <property type="nucleotide sequence ID" value="XM_012830910.3"/>
</dbReference>
<evidence type="ECO:0000256" key="4">
    <source>
        <dbReference type="ARBA" id="ARBA00022989"/>
    </source>
</evidence>
<gene>
    <name evidence="14 15" type="primary">gpr171</name>
</gene>
<proteinExistence type="inferred from homology"/>
<feature type="transmembrane region" description="Helical" evidence="11">
    <location>
        <begin position="272"/>
        <end position="291"/>
    </location>
</feature>
<evidence type="ECO:0000256" key="2">
    <source>
        <dbReference type="ARBA" id="ARBA00022475"/>
    </source>
</evidence>
<evidence type="ECO:0000256" key="1">
    <source>
        <dbReference type="ARBA" id="ARBA00004651"/>
    </source>
</evidence>
<dbReference type="AlphaFoldDB" id="A0A6P8FZR9"/>
<keyword evidence="2" id="KW-1003">Cell membrane</keyword>
<dbReference type="PRINTS" id="PR01157">
    <property type="entry name" value="P2YPURNOCPTR"/>
</dbReference>
<feature type="transmembrane region" description="Helical" evidence="11">
    <location>
        <begin position="224"/>
        <end position="245"/>
    </location>
</feature>
<dbReference type="RefSeq" id="XP_031428840.1">
    <property type="nucleotide sequence ID" value="XM_031572980.2"/>
</dbReference>
<keyword evidence="5 9" id="KW-0297">G-protein coupled receptor</keyword>
<feature type="transmembrane region" description="Helical" evidence="11">
    <location>
        <begin position="177"/>
        <end position="203"/>
    </location>
</feature>
<accession>A0A6P8FZR9</accession>
<dbReference type="InterPro" id="IPR000276">
    <property type="entry name" value="GPCR_Rhodpsn"/>
</dbReference>
<keyword evidence="6 11" id="KW-0472">Membrane</keyword>
<keyword evidence="7 9" id="KW-0675">Receptor</keyword>
<dbReference type="PANTHER" id="PTHR24233">
    <property type="entry name" value="P2Y PURINOCEPTOR-RELATED G-PROTEIN COUPLED RECEPTOR"/>
    <property type="match status" value="1"/>
</dbReference>
<dbReference type="PANTHER" id="PTHR24233:SF4">
    <property type="entry name" value="G-PROTEIN COUPLED RECEPTOR 171"/>
    <property type="match status" value="1"/>
</dbReference>
<dbReference type="CTD" id="29909"/>
<evidence type="ECO:0000256" key="7">
    <source>
        <dbReference type="ARBA" id="ARBA00023170"/>
    </source>
</evidence>
<dbReference type="Gene3D" id="1.20.1070.10">
    <property type="entry name" value="Rhodopsin 7-helix transmembrane proteins"/>
    <property type="match status" value="1"/>
</dbReference>
<keyword evidence="3 9" id="KW-0812">Transmembrane</keyword>
<sequence>MASSSNSSCVVNDHMEPFAAVYIIIFLVGMAGGLVSLWAFIRGRATKKCMNVYLMNLLTSDFLLMLALPVKIAKDLGVDSVSLTIFQCQCSGVLIYINMYASIIFLAFVSINRYLQITQSSRMLHLQEPRFAAVMSAVVWLLVLFINVPNMAIPIQKELPDALFTCSDLKTQLGQHWHLLSVLLGMAIFLNASAVLLLSNGLVLKQLWGRRHAEPNLRASARQATISIATVTGAYVLCFVPYHAIRMPYTFTQTKIIDDCELRHSLFLAKESTLLLAILHLCFDPVLYFYLSSSVRLKVTGVFSSKRSRTGDKQEMAPATALERKLEAEP</sequence>
<dbReference type="OrthoDB" id="9935079at2759"/>
<evidence type="ECO:0000256" key="9">
    <source>
        <dbReference type="RuleBase" id="RU000688"/>
    </source>
</evidence>
<dbReference type="GeneID" id="105903198"/>
<feature type="transmembrane region" description="Helical" evidence="11">
    <location>
        <begin position="53"/>
        <end position="73"/>
    </location>
</feature>
<keyword evidence="8 9" id="KW-0807">Transducer</keyword>
<feature type="domain" description="G-protein coupled receptors family 1 profile" evidence="12">
    <location>
        <begin position="32"/>
        <end position="288"/>
    </location>
</feature>
<evidence type="ECO:0000256" key="10">
    <source>
        <dbReference type="SAM" id="MobiDB-lite"/>
    </source>
</evidence>
<dbReference type="SUPFAM" id="SSF81321">
    <property type="entry name" value="Family A G protein-coupled receptor-like"/>
    <property type="match status" value="1"/>
</dbReference>
<dbReference type="GO" id="GO:0045028">
    <property type="term" value="F:G protein-coupled purinergic nucleotide receptor activity"/>
    <property type="evidence" value="ECO:0007669"/>
    <property type="project" value="TreeGrafter"/>
</dbReference>
<evidence type="ECO:0000313" key="15">
    <source>
        <dbReference type="RefSeq" id="XP_031428840.1"/>
    </source>
</evidence>
<keyword evidence="13" id="KW-1185">Reference proteome</keyword>
<feature type="transmembrane region" description="Helical" evidence="11">
    <location>
        <begin position="93"/>
        <end position="111"/>
    </location>
</feature>
<dbReference type="PRINTS" id="PR00237">
    <property type="entry name" value="GPCRRHODOPSN"/>
</dbReference>
<comment type="similarity">
    <text evidence="9">Belongs to the G-protein coupled receptor 1 family.</text>
</comment>
<dbReference type="PROSITE" id="PS50262">
    <property type="entry name" value="G_PROTEIN_RECEP_F1_2"/>
    <property type="match status" value="1"/>
</dbReference>
<dbReference type="Pfam" id="PF00001">
    <property type="entry name" value="7tm_1"/>
    <property type="match status" value="1"/>
</dbReference>
<reference evidence="14 15" key="1">
    <citation type="submission" date="2025-04" db="UniProtKB">
        <authorList>
            <consortium name="RefSeq"/>
        </authorList>
    </citation>
    <scope>IDENTIFICATION</scope>
</reference>
<dbReference type="PROSITE" id="PS00237">
    <property type="entry name" value="G_PROTEIN_RECEP_F1_1"/>
    <property type="match status" value="1"/>
</dbReference>
<dbReference type="KEGG" id="char:105903198"/>
<organism evidence="13 15">
    <name type="scientific">Clupea harengus</name>
    <name type="common">Atlantic herring</name>
    <dbReference type="NCBI Taxonomy" id="7950"/>
    <lineage>
        <taxon>Eukaryota</taxon>
        <taxon>Metazoa</taxon>
        <taxon>Chordata</taxon>
        <taxon>Craniata</taxon>
        <taxon>Vertebrata</taxon>
        <taxon>Euteleostomi</taxon>
        <taxon>Actinopterygii</taxon>
        <taxon>Neopterygii</taxon>
        <taxon>Teleostei</taxon>
        <taxon>Clupei</taxon>
        <taxon>Clupeiformes</taxon>
        <taxon>Clupeoidei</taxon>
        <taxon>Clupeidae</taxon>
        <taxon>Clupea</taxon>
    </lineage>
</organism>
<dbReference type="InterPro" id="IPR017452">
    <property type="entry name" value="GPCR_Rhodpsn_7TM"/>
</dbReference>
<evidence type="ECO:0000256" key="6">
    <source>
        <dbReference type="ARBA" id="ARBA00023136"/>
    </source>
</evidence>
<name>A0A6P8FZR9_CLUHA</name>
<keyword evidence="4 11" id="KW-1133">Transmembrane helix</keyword>
<evidence type="ECO:0000259" key="12">
    <source>
        <dbReference type="PROSITE" id="PS50262"/>
    </source>
</evidence>
<evidence type="ECO:0000256" key="8">
    <source>
        <dbReference type="ARBA" id="ARBA00023224"/>
    </source>
</evidence>
<feature type="transmembrane region" description="Helical" evidence="11">
    <location>
        <begin position="20"/>
        <end position="41"/>
    </location>
</feature>
<feature type="region of interest" description="Disordered" evidence="10">
    <location>
        <begin position="309"/>
        <end position="330"/>
    </location>
</feature>
<evidence type="ECO:0000313" key="13">
    <source>
        <dbReference type="Proteomes" id="UP000515152"/>
    </source>
</evidence>
<dbReference type="GeneTree" id="ENSGT01110000267167"/>
<evidence type="ECO:0000256" key="3">
    <source>
        <dbReference type="ARBA" id="ARBA00022692"/>
    </source>
</evidence>
<dbReference type="GO" id="GO:0005886">
    <property type="term" value="C:plasma membrane"/>
    <property type="evidence" value="ECO:0007669"/>
    <property type="project" value="UniProtKB-SubCell"/>
</dbReference>